<gene>
    <name evidence="3" type="ORF">N8K70_13935</name>
</gene>
<accession>A0AA97FGC7</accession>
<evidence type="ECO:0000259" key="2">
    <source>
        <dbReference type="Pfam" id="PF07859"/>
    </source>
</evidence>
<dbReference type="GO" id="GO:0016787">
    <property type="term" value="F:hydrolase activity"/>
    <property type="evidence" value="ECO:0007669"/>
    <property type="project" value="UniProtKB-KW"/>
</dbReference>
<evidence type="ECO:0000313" key="4">
    <source>
        <dbReference type="Proteomes" id="UP001305498"/>
    </source>
</evidence>
<dbReference type="SUPFAM" id="SSF53474">
    <property type="entry name" value="alpha/beta-Hydrolases"/>
    <property type="match status" value="1"/>
</dbReference>
<organism evidence="3 4">
    <name type="scientific">Microbacterium betulae</name>
    <dbReference type="NCBI Taxonomy" id="2981139"/>
    <lineage>
        <taxon>Bacteria</taxon>
        <taxon>Bacillati</taxon>
        <taxon>Actinomycetota</taxon>
        <taxon>Actinomycetes</taxon>
        <taxon>Micrococcales</taxon>
        <taxon>Microbacteriaceae</taxon>
        <taxon>Microbacterium</taxon>
    </lineage>
</organism>
<dbReference type="PANTHER" id="PTHR48081">
    <property type="entry name" value="AB HYDROLASE SUPERFAMILY PROTEIN C4A8.06C"/>
    <property type="match status" value="1"/>
</dbReference>
<dbReference type="InterPro" id="IPR013094">
    <property type="entry name" value="AB_hydrolase_3"/>
</dbReference>
<reference evidence="3 4" key="1">
    <citation type="submission" date="2023-02" db="EMBL/GenBank/DDBJ databases">
        <title>Microbacterium betulae sp. nov., isolated from birch wood.</title>
        <authorList>
            <person name="Pasciak M."/>
            <person name="Pawlik K.J."/>
            <person name="Martynowski D."/>
            <person name="Laczmanski L."/>
            <person name="Ciekot J."/>
            <person name="Szponar B."/>
            <person name="Wojcik-Fatla A."/>
            <person name="Mackiewicz B."/>
            <person name="Farian E."/>
            <person name="Cholewa G."/>
            <person name="Cholewa A."/>
            <person name="Dutkiewicz J."/>
        </authorList>
    </citation>
    <scope>NUCLEOTIDE SEQUENCE [LARGE SCALE GENOMIC DNA]</scope>
    <source>
        <strain evidence="3 4">AB</strain>
    </source>
</reference>
<dbReference type="AlphaFoldDB" id="A0AA97FGC7"/>
<sequence length="306" mass="32965">MDLTRVDPRLREATRRTPSLDLENPVVRFLAGNLSRLMRGTAVDGVERRVERIGASRVRVYTPETPTGAALLWIHGGGLVLGAAAMDDVLCGETARQLGIAVVSVDYRLAPRHPFPAALDDGHDAWEWLVRNAAALGVDAGRIAVGGQSAGGGLAANLVQRLHDEGAQVAAQWLFCPMLDDRTAADRAHDAEGHLVWNNRSNLVGWSSYLGDRVGAAELPRYAAAARREDLSGLPPTWIYTSDIELFFAEDTAYASRLRDAGVDVTLDVVSGAPHGFEGWAADSEPATELLKRARTWLGSRLGSGR</sequence>
<keyword evidence="1 3" id="KW-0378">Hydrolase</keyword>
<name>A0AA97FGC7_9MICO</name>
<dbReference type="InterPro" id="IPR050300">
    <property type="entry name" value="GDXG_lipolytic_enzyme"/>
</dbReference>
<evidence type="ECO:0000313" key="3">
    <source>
        <dbReference type="EMBL" id="WOF22480.1"/>
    </source>
</evidence>
<dbReference type="EMBL" id="CP118157">
    <property type="protein sequence ID" value="WOF22480.1"/>
    <property type="molecule type" value="Genomic_DNA"/>
</dbReference>
<protein>
    <submittedName>
        <fullName evidence="3">Alpha/beta hydrolase</fullName>
    </submittedName>
</protein>
<evidence type="ECO:0000256" key="1">
    <source>
        <dbReference type="ARBA" id="ARBA00022801"/>
    </source>
</evidence>
<dbReference type="InterPro" id="IPR029058">
    <property type="entry name" value="AB_hydrolase_fold"/>
</dbReference>
<proteinExistence type="predicted"/>
<feature type="domain" description="Alpha/beta hydrolase fold-3" evidence="2">
    <location>
        <begin position="71"/>
        <end position="277"/>
    </location>
</feature>
<dbReference type="KEGG" id="mbet:N8K70_13935"/>
<dbReference type="PANTHER" id="PTHR48081:SF8">
    <property type="entry name" value="ALPHA_BETA HYDROLASE FOLD-3 DOMAIN-CONTAINING PROTEIN-RELATED"/>
    <property type="match status" value="1"/>
</dbReference>
<dbReference type="Gene3D" id="3.40.50.1820">
    <property type="entry name" value="alpha/beta hydrolase"/>
    <property type="match status" value="1"/>
</dbReference>
<dbReference type="Proteomes" id="UP001305498">
    <property type="component" value="Chromosome"/>
</dbReference>
<dbReference type="RefSeq" id="WP_317138951.1">
    <property type="nucleotide sequence ID" value="NZ_CP118157.1"/>
</dbReference>
<dbReference type="Pfam" id="PF07859">
    <property type="entry name" value="Abhydrolase_3"/>
    <property type="match status" value="1"/>
</dbReference>
<keyword evidence="4" id="KW-1185">Reference proteome</keyword>